<dbReference type="VEuPathDB" id="VectorBase:AMIN004421"/>
<evidence type="ECO:0000259" key="3">
    <source>
        <dbReference type="PROSITE" id="PS51406"/>
    </source>
</evidence>
<feature type="domain" description="Fibrinogen C-terminal" evidence="3">
    <location>
        <begin position="132"/>
        <end position="355"/>
    </location>
</feature>
<feature type="domain" description="Fibrinogen C-terminal" evidence="3">
    <location>
        <begin position="393"/>
        <end position="611"/>
    </location>
</feature>
<dbReference type="InterPro" id="IPR036056">
    <property type="entry name" value="Fibrinogen-like_C"/>
</dbReference>
<dbReference type="InterPro" id="IPR020837">
    <property type="entry name" value="Fibrinogen_CS"/>
</dbReference>
<dbReference type="InterPro" id="IPR014716">
    <property type="entry name" value="Fibrinogen_a/b/g_C_1"/>
</dbReference>
<protein>
    <recommendedName>
        <fullName evidence="3">Fibrinogen C-terminal domain-containing protein</fullName>
    </recommendedName>
</protein>
<feature type="signal peptide" evidence="2">
    <location>
        <begin position="1"/>
        <end position="17"/>
    </location>
</feature>
<dbReference type="STRING" id="112268.A0A182W261"/>
<accession>A0A182W261</accession>
<evidence type="ECO:0000256" key="2">
    <source>
        <dbReference type="SAM" id="SignalP"/>
    </source>
</evidence>
<sequence length="753" mass="87552">MAIWCVVFLTVIIGVMANNVTLEDVTTTAESRMLEQIERLSQTLSDIKGINDRVDEMKRDLNNISLILSEMNKSSKDKPMEHTNLGCEYISSCMGESLAQMQNETNAMFDTTNRVLGTISDSLQNFSTSNAQRMSNHEQMIERVPQETGYLQLDTCNNINFEVSRDWSDNHGYGGNWIVFQRRFNGSVIFYRNWAEYKQGFGNVHGEHWLGLDKLHTIVKTRQHELLIELKDFRGVIAYAHYDDFKIGDESEKYVIKSVGRYTGTAGDSFSAHKDEVFSTYDQDNDRYSESCATRFLGAWWFNKCFNSHLNGMYLTARRTINLESDNNEQGIIWQRFRGMQYSLKRTKMMVRPRINDLSRTMDKKIQVLNDRVDELLAQLSKQLQSITTSTTQRIINLEQKLAQLPQDTGVYLMQPDTSKNVTFEVSRDWSNNHGFGDNWIVFQRRFNGSVNFFRNWTEYKQGFGDLHGEHWLGLDNLHAILKPRQHELLIVLEDFDGVIAYAHYDDFKIGDESEKYVLKSVGSYSGTAGDSLFYQKFQKFSTYDQDNDMAPFHCANGFVGAWWFFECYYSHLNGRYWNAENNRQPGIIWRTFRGLTYSLKSSKMMRISNLSRTMDKKIRVLNDRVVELLGSISEQLQKFSTSSAQRLTNLEQKIALLPQGTGVYLLQPDTTKNVTFEVSRDWSNNHGFGDNWIVFQRRFNGSVNFYRNWTEYKQGFGDLHGEHWLGLDKLHAIVKTRQHELLIELKDFRGVI</sequence>
<evidence type="ECO:0000256" key="1">
    <source>
        <dbReference type="ARBA" id="ARBA00023157"/>
    </source>
</evidence>
<dbReference type="InterPro" id="IPR050373">
    <property type="entry name" value="Fibrinogen_C-term_domain"/>
</dbReference>
<feature type="domain" description="Fibrinogen C-terminal" evidence="3">
    <location>
        <begin position="639"/>
        <end position="753"/>
    </location>
</feature>
<dbReference type="EnsemblMetazoa" id="AMIN004421-RA">
    <property type="protein sequence ID" value="AMIN004421-PA"/>
    <property type="gene ID" value="AMIN004421"/>
</dbReference>
<organism evidence="4 5">
    <name type="scientific">Anopheles minimus</name>
    <dbReference type="NCBI Taxonomy" id="112268"/>
    <lineage>
        <taxon>Eukaryota</taxon>
        <taxon>Metazoa</taxon>
        <taxon>Ecdysozoa</taxon>
        <taxon>Arthropoda</taxon>
        <taxon>Hexapoda</taxon>
        <taxon>Insecta</taxon>
        <taxon>Pterygota</taxon>
        <taxon>Neoptera</taxon>
        <taxon>Endopterygota</taxon>
        <taxon>Diptera</taxon>
        <taxon>Nematocera</taxon>
        <taxon>Culicoidea</taxon>
        <taxon>Culicidae</taxon>
        <taxon>Anophelinae</taxon>
        <taxon>Anopheles</taxon>
    </lineage>
</organism>
<dbReference type="Gene3D" id="3.90.215.10">
    <property type="entry name" value="Gamma Fibrinogen, chain A, domain 1"/>
    <property type="match status" value="3"/>
</dbReference>
<name>A0A182W261_9DIPT</name>
<dbReference type="PANTHER" id="PTHR19143">
    <property type="entry name" value="FIBRINOGEN/TENASCIN/ANGIOPOEITIN"/>
    <property type="match status" value="1"/>
</dbReference>
<dbReference type="CDD" id="cd00087">
    <property type="entry name" value="FReD"/>
    <property type="match status" value="2"/>
</dbReference>
<reference evidence="4" key="2">
    <citation type="submission" date="2020-05" db="UniProtKB">
        <authorList>
            <consortium name="EnsemblMetazoa"/>
        </authorList>
    </citation>
    <scope>IDENTIFICATION</scope>
    <source>
        <strain evidence="4">MINIMUS1</strain>
    </source>
</reference>
<dbReference type="GO" id="GO:0005615">
    <property type="term" value="C:extracellular space"/>
    <property type="evidence" value="ECO:0007669"/>
    <property type="project" value="TreeGrafter"/>
</dbReference>
<reference evidence="5" key="1">
    <citation type="submission" date="2013-03" db="EMBL/GenBank/DDBJ databases">
        <title>The Genome Sequence of Anopheles minimus MINIMUS1.</title>
        <authorList>
            <consortium name="The Broad Institute Genomics Platform"/>
            <person name="Neafsey D.E."/>
            <person name="Walton C."/>
            <person name="Walker B."/>
            <person name="Young S.K."/>
            <person name="Zeng Q."/>
            <person name="Gargeya S."/>
            <person name="Fitzgerald M."/>
            <person name="Haas B."/>
            <person name="Abouelleil A."/>
            <person name="Allen A.W."/>
            <person name="Alvarado L."/>
            <person name="Arachchi H.M."/>
            <person name="Berlin A.M."/>
            <person name="Chapman S.B."/>
            <person name="Gainer-Dewar J."/>
            <person name="Goldberg J."/>
            <person name="Griggs A."/>
            <person name="Gujja S."/>
            <person name="Hansen M."/>
            <person name="Howarth C."/>
            <person name="Imamovic A."/>
            <person name="Ireland A."/>
            <person name="Larimer J."/>
            <person name="McCowan C."/>
            <person name="Murphy C."/>
            <person name="Pearson M."/>
            <person name="Poon T.W."/>
            <person name="Priest M."/>
            <person name="Roberts A."/>
            <person name="Saif S."/>
            <person name="Shea T."/>
            <person name="Sisk P."/>
            <person name="Sykes S."/>
            <person name="Wortman J."/>
            <person name="Nusbaum C."/>
            <person name="Birren B."/>
        </authorList>
    </citation>
    <scope>NUCLEOTIDE SEQUENCE [LARGE SCALE GENOMIC DNA]</scope>
    <source>
        <strain evidence="5">MINIMUS1</strain>
    </source>
</reference>
<dbReference type="SMART" id="SM00186">
    <property type="entry name" value="FBG"/>
    <property type="match status" value="2"/>
</dbReference>
<dbReference type="Proteomes" id="UP000075920">
    <property type="component" value="Unassembled WGS sequence"/>
</dbReference>
<evidence type="ECO:0000313" key="4">
    <source>
        <dbReference type="EnsemblMetazoa" id="AMIN004421-PA"/>
    </source>
</evidence>
<dbReference type="PROSITE" id="PS51406">
    <property type="entry name" value="FIBRINOGEN_C_2"/>
    <property type="match status" value="3"/>
</dbReference>
<keyword evidence="1" id="KW-1015">Disulfide bond</keyword>
<proteinExistence type="predicted"/>
<feature type="chain" id="PRO_5008140714" description="Fibrinogen C-terminal domain-containing protein" evidence="2">
    <location>
        <begin position="18"/>
        <end position="753"/>
    </location>
</feature>
<dbReference type="InterPro" id="IPR002181">
    <property type="entry name" value="Fibrinogen_a/b/g_C_dom"/>
</dbReference>
<keyword evidence="5" id="KW-1185">Reference proteome</keyword>
<dbReference type="Pfam" id="PF00147">
    <property type="entry name" value="Fibrinogen_C"/>
    <property type="match status" value="3"/>
</dbReference>
<dbReference type="PANTHER" id="PTHR19143:SF327">
    <property type="entry name" value="FI21813P1-RELATED"/>
    <property type="match status" value="1"/>
</dbReference>
<dbReference type="PROSITE" id="PS00514">
    <property type="entry name" value="FIBRINOGEN_C_1"/>
    <property type="match status" value="2"/>
</dbReference>
<evidence type="ECO:0000313" key="5">
    <source>
        <dbReference type="Proteomes" id="UP000075920"/>
    </source>
</evidence>
<dbReference type="SUPFAM" id="SSF56496">
    <property type="entry name" value="Fibrinogen C-terminal domain-like"/>
    <property type="match status" value="3"/>
</dbReference>
<keyword evidence="2" id="KW-0732">Signal</keyword>
<dbReference type="AlphaFoldDB" id="A0A182W261"/>